<evidence type="ECO:0000313" key="7">
    <source>
        <dbReference type="Proteomes" id="UP000726170"/>
    </source>
</evidence>
<name>A0ABS6EFQ7_9CLOT</name>
<evidence type="ECO:0000256" key="3">
    <source>
        <dbReference type="ARBA" id="ARBA00022741"/>
    </source>
</evidence>
<dbReference type="CDD" id="cd03216">
    <property type="entry name" value="ABC_Carb_Monos_I"/>
    <property type="match status" value="1"/>
</dbReference>
<dbReference type="PANTHER" id="PTHR43790">
    <property type="entry name" value="CARBOHYDRATE TRANSPORT ATP-BINDING PROTEIN MG119-RELATED"/>
    <property type="match status" value="1"/>
</dbReference>
<dbReference type="InterPro" id="IPR017871">
    <property type="entry name" value="ABC_transporter-like_CS"/>
</dbReference>
<keyword evidence="4 6" id="KW-0067">ATP-binding</keyword>
<keyword evidence="2" id="KW-0677">Repeat</keyword>
<dbReference type="EMBL" id="JAHLQF010000002">
    <property type="protein sequence ID" value="MBU5484053.1"/>
    <property type="molecule type" value="Genomic_DNA"/>
</dbReference>
<comment type="caution">
    <text evidence="6">The sequence shown here is derived from an EMBL/GenBank/DDBJ whole genome shotgun (WGS) entry which is preliminary data.</text>
</comment>
<keyword evidence="7" id="KW-1185">Reference proteome</keyword>
<dbReference type="InterPro" id="IPR050107">
    <property type="entry name" value="ABC_carbohydrate_import_ATPase"/>
</dbReference>
<evidence type="ECO:0000259" key="5">
    <source>
        <dbReference type="PROSITE" id="PS50893"/>
    </source>
</evidence>
<gene>
    <name evidence="6" type="ORF">KQI86_06895</name>
</gene>
<dbReference type="InterPro" id="IPR003439">
    <property type="entry name" value="ABC_transporter-like_ATP-bd"/>
</dbReference>
<organism evidence="6 7">
    <name type="scientific">Clostridium mobile</name>
    <dbReference type="NCBI Taxonomy" id="2841512"/>
    <lineage>
        <taxon>Bacteria</taxon>
        <taxon>Bacillati</taxon>
        <taxon>Bacillota</taxon>
        <taxon>Clostridia</taxon>
        <taxon>Eubacteriales</taxon>
        <taxon>Clostridiaceae</taxon>
        <taxon>Clostridium</taxon>
    </lineage>
</organism>
<dbReference type="RefSeq" id="WP_216438547.1">
    <property type="nucleotide sequence ID" value="NZ_JAHLQF010000002.1"/>
</dbReference>
<dbReference type="PANTHER" id="PTHR43790:SF9">
    <property type="entry name" value="GALACTOFURANOSE TRANSPORTER ATP-BINDING PROTEIN YTFR"/>
    <property type="match status" value="1"/>
</dbReference>
<keyword evidence="3" id="KW-0547">Nucleotide-binding</keyword>
<dbReference type="Proteomes" id="UP000726170">
    <property type="component" value="Unassembled WGS sequence"/>
</dbReference>
<dbReference type="InterPro" id="IPR003593">
    <property type="entry name" value="AAA+_ATPase"/>
</dbReference>
<evidence type="ECO:0000256" key="2">
    <source>
        <dbReference type="ARBA" id="ARBA00022737"/>
    </source>
</evidence>
<dbReference type="Pfam" id="PF00005">
    <property type="entry name" value="ABC_tran"/>
    <property type="match status" value="2"/>
</dbReference>
<evidence type="ECO:0000256" key="4">
    <source>
        <dbReference type="ARBA" id="ARBA00022840"/>
    </source>
</evidence>
<feature type="domain" description="ABC transporter" evidence="5">
    <location>
        <begin position="254"/>
        <end position="494"/>
    </location>
</feature>
<dbReference type="SMART" id="SM00382">
    <property type="entry name" value="AAA"/>
    <property type="match status" value="2"/>
</dbReference>
<reference evidence="6 7" key="1">
    <citation type="submission" date="2021-06" db="EMBL/GenBank/DDBJ databases">
        <authorList>
            <person name="Sun Q."/>
            <person name="Li D."/>
        </authorList>
    </citation>
    <scope>NUCLEOTIDE SEQUENCE [LARGE SCALE GENOMIC DNA]</scope>
    <source>
        <strain evidence="6 7">MSJ-11</strain>
    </source>
</reference>
<accession>A0ABS6EFQ7</accession>
<sequence length="497" mass="55927">MEDILVLKDICKDFAGVSVLKDVNFSLKKGEVRALLGANGAGKSTLMKIIGGVYQATKGEVYLNNNRVKFKSPNDAKEKGISIIHQELSLIPTLSVVENMFLGREKTNKFKFLDKDTMLKEYRNITESFNFTMDPFIKVSKLSIANRQMIEIMKAISYNADIIIMDEPTTSLTDSEKVNLFNIINKLKKSGKTIIYISHILEEIFKVTETTSIMRNGEMIGTYETSELTKEKIAELMTGREQQRFSIKEESYAVYSEDAILEVKNLNKKNILKNISFNLYKGEVLGLAGLVGSRRTELVNAIYGAEVIDSGEIYLKGRKIKINNPSQAIKNKIGLIPEDRKSLGLILNHSIYQNSTLVQLDKMKKSGLLNKGKEIEFTKNAVNTLSIKADNIVNKVNKLSGGNQQKVVISRWLNKNLDILIYDEPTKGIDIGAKEDIFKVVKKFSKAGISIIFISSDLEEVLRVSDRILVMRNGEIVEELKNENIGVRDIMNSIFNV</sequence>
<dbReference type="CDD" id="cd03215">
    <property type="entry name" value="ABC_Carb_Monos_II"/>
    <property type="match status" value="1"/>
</dbReference>
<protein>
    <submittedName>
        <fullName evidence="6">Sugar ABC transporter ATP-binding protein</fullName>
    </submittedName>
</protein>
<keyword evidence="1" id="KW-0813">Transport</keyword>
<feature type="domain" description="ABC transporter" evidence="5">
    <location>
        <begin position="5"/>
        <end position="241"/>
    </location>
</feature>
<dbReference type="GO" id="GO:0005524">
    <property type="term" value="F:ATP binding"/>
    <property type="evidence" value="ECO:0007669"/>
    <property type="project" value="UniProtKB-KW"/>
</dbReference>
<dbReference type="PROSITE" id="PS50893">
    <property type="entry name" value="ABC_TRANSPORTER_2"/>
    <property type="match status" value="2"/>
</dbReference>
<dbReference type="PROSITE" id="PS00211">
    <property type="entry name" value="ABC_TRANSPORTER_1"/>
    <property type="match status" value="1"/>
</dbReference>
<evidence type="ECO:0000256" key="1">
    <source>
        <dbReference type="ARBA" id="ARBA00022448"/>
    </source>
</evidence>
<evidence type="ECO:0000313" key="6">
    <source>
        <dbReference type="EMBL" id="MBU5484053.1"/>
    </source>
</evidence>
<proteinExistence type="predicted"/>